<sequence length="153" mass="17696">MLGLDYHHNAYAFWNKFEIDKVSSYSVPDKLYSFPNNGFASISLFLTGSEGYAFEIKEALNKYFFTNMKTLGNELGYEISSWDHQKVAATIFSKAMVDIHFLALIHLINCRIGIFDGKMWKYYGTWNHWGKNVLTFLVVFNNGMYCPVLSLKD</sequence>
<evidence type="ECO:0000313" key="1">
    <source>
        <dbReference type="Proteomes" id="UP000887577"/>
    </source>
</evidence>
<evidence type="ECO:0000313" key="2">
    <source>
        <dbReference type="WBParaSite" id="PSU_v2.g3069.t1"/>
    </source>
</evidence>
<reference evidence="2" key="1">
    <citation type="submission" date="2022-11" db="UniProtKB">
        <authorList>
            <consortium name="WormBaseParasite"/>
        </authorList>
    </citation>
    <scope>IDENTIFICATION</scope>
</reference>
<organism evidence="1 2">
    <name type="scientific">Panagrolaimus superbus</name>
    <dbReference type="NCBI Taxonomy" id="310955"/>
    <lineage>
        <taxon>Eukaryota</taxon>
        <taxon>Metazoa</taxon>
        <taxon>Ecdysozoa</taxon>
        <taxon>Nematoda</taxon>
        <taxon>Chromadorea</taxon>
        <taxon>Rhabditida</taxon>
        <taxon>Tylenchina</taxon>
        <taxon>Panagrolaimomorpha</taxon>
        <taxon>Panagrolaimoidea</taxon>
        <taxon>Panagrolaimidae</taxon>
        <taxon>Panagrolaimus</taxon>
    </lineage>
</organism>
<dbReference type="AlphaFoldDB" id="A0A914YST1"/>
<keyword evidence="1" id="KW-1185">Reference proteome</keyword>
<dbReference type="WBParaSite" id="PSU_v2.g3069.t1">
    <property type="protein sequence ID" value="PSU_v2.g3069.t1"/>
    <property type="gene ID" value="PSU_v2.g3069"/>
</dbReference>
<accession>A0A914YST1</accession>
<name>A0A914YST1_9BILA</name>
<proteinExistence type="predicted"/>
<protein>
    <submittedName>
        <fullName evidence="2">Uncharacterized protein</fullName>
    </submittedName>
</protein>
<dbReference type="Proteomes" id="UP000887577">
    <property type="component" value="Unplaced"/>
</dbReference>